<feature type="chain" id="PRO_5045677207" evidence="2">
    <location>
        <begin position="24"/>
        <end position="663"/>
    </location>
</feature>
<feature type="region of interest" description="Disordered" evidence="1">
    <location>
        <begin position="168"/>
        <end position="198"/>
    </location>
</feature>
<organism evidence="3 4">
    <name type="scientific">Zestomonas insulae</name>
    <dbReference type="NCBI Taxonomy" id="2809017"/>
    <lineage>
        <taxon>Bacteria</taxon>
        <taxon>Pseudomonadati</taxon>
        <taxon>Pseudomonadota</taxon>
        <taxon>Gammaproteobacteria</taxon>
        <taxon>Pseudomonadales</taxon>
        <taxon>Pseudomonadaceae</taxon>
        <taxon>Zestomonas</taxon>
    </lineage>
</organism>
<evidence type="ECO:0000313" key="4">
    <source>
        <dbReference type="Proteomes" id="UP000717995"/>
    </source>
</evidence>
<accession>A0ABS2IE50</accession>
<evidence type="ECO:0000256" key="2">
    <source>
        <dbReference type="SAM" id="SignalP"/>
    </source>
</evidence>
<dbReference type="RefSeq" id="WP_204915671.1">
    <property type="nucleotide sequence ID" value="NZ_JAFEUP010000002.1"/>
</dbReference>
<keyword evidence="4" id="KW-1185">Reference proteome</keyword>
<dbReference type="Proteomes" id="UP000717995">
    <property type="component" value="Unassembled WGS sequence"/>
</dbReference>
<gene>
    <name evidence="3" type="ORF">JQX08_07520</name>
</gene>
<feature type="region of interest" description="Disordered" evidence="1">
    <location>
        <begin position="401"/>
        <end position="421"/>
    </location>
</feature>
<keyword evidence="2" id="KW-0732">Signal</keyword>
<dbReference type="PROSITE" id="PS51257">
    <property type="entry name" value="PROKAR_LIPOPROTEIN"/>
    <property type="match status" value="1"/>
</dbReference>
<comment type="caution">
    <text evidence="3">The sequence shown here is derived from an EMBL/GenBank/DDBJ whole genome shotgun (WGS) entry which is preliminary data.</text>
</comment>
<feature type="region of interest" description="Disordered" evidence="1">
    <location>
        <begin position="536"/>
        <end position="589"/>
    </location>
</feature>
<proteinExistence type="predicted"/>
<reference evidence="3 4" key="1">
    <citation type="submission" date="2021-02" db="EMBL/GenBank/DDBJ databases">
        <authorList>
            <person name="Lee D.-H."/>
        </authorList>
    </citation>
    <scope>NUCLEOTIDE SEQUENCE [LARGE SCALE GENOMIC DNA]</scope>
    <source>
        <strain evidence="3 4">UL073</strain>
    </source>
</reference>
<evidence type="ECO:0000256" key="1">
    <source>
        <dbReference type="SAM" id="MobiDB-lite"/>
    </source>
</evidence>
<name>A0ABS2IE50_9GAMM</name>
<protein>
    <submittedName>
        <fullName evidence="3">Uncharacterized protein</fullName>
    </submittedName>
</protein>
<feature type="compositionally biased region" description="Low complexity" evidence="1">
    <location>
        <begin position="168"/>
        <end position="196"/>
    </location>
</feature>
<dbReference type="EMBL" id="JAFEUP010000002">
    <property type="protein sequence ID" value="MBM7060554.1"/>
    <property type="molecule type" value="Genomic_DNA"/>
</dbReference>
<sequence>MTKQFIRLVAVTFALGLALTGCSTTPFVPASQPQWAINSTLSKEQIWGPYRDLAGTSWTAPDQHSLSYRWVVQDMVLAEEIRHPYSGQLLTTNTILPGSRPGELTYWIPGGVKWDGKMEGTDTATFALNAFVKHPFRIQRTSAGALVREGVTLSGDVVASVDSSVTFTSSGTAPAVASSAAPSTMASPSRPASTPSGVKALTYGEKTDAVLDARSLTAWHGARYHLYSLPARKGEKVVVVTECHVSENSNCWYLNTVGEEALIVGWDDKILTPKGSAYLFTLESDYEVIRVGGYDDVAYKIFAATGASGDQLWSEYRTDQQAYAEEKARQAREAERLSAESSSNNAAMFNAVMTGLSQGMAAGVADAQAAQASQDALLNSIAYTAQAAQAQQAYAAQEAEAEETYAEVSSDSSDEEAQQDATVAAALAQTQQLVSEGGGDQATLAQLAEVQQGLQQRQAQRKQQAGTNKILPSKIQLSTATNSITPSANLPDAAPAADNMARGKVRLCNRPGDEGPAHWPTCPQTRAEEVEAKRLAAAGGSGDGKAESSRSSSKSRKGSGSGSSEGSGVSGGSGSGSQNSPGKASTSDDETFAWCNQPIAGRFRCWGPNAKTGTYGTLKIALDIAGCPKGEGDSPAVGESTFFHCHSKLPPWRTGVPESHPDW</sequence>
<evidence type="ECO:0000313" key="3">
    <source>
        <dbReference type="EMBL" id="MBM7060554.1"/>
    </source>
</evidence>
<feature type="signal peptide" evidence="2">
    <location>
        <begin position="1"/>
        <end position="23"/>
    </location>
</feature>
<feature type="compositionally biased region" description="Gly residues" evidence="1">
    <location>
        <begin position="559"/>
        <end position="575"/>
    </location>
</feature>